<feature type="compositionally biased region" description="Gly residues" evidence="1">
    <location>
        <begin position="114"/>
        <end position="125"/>
    </location>
</feature>
<dbReference type="Proteomes" id="UP001165082">
    <property type="component" value="Unassembled WGS sequence"/>
</dbReference>
<comment type="caution">
    <text evidence="2">The sequence shown here is derived from an EMBL/GenBank/DDBJ whole genome shotgun (WGS) entry which is preliminary data.</text>
</comment>
<reference evidence="2" key="1">
    <citation type="submission" date="2022-07" db="EMBL/GenBank/DDBJ databases">
        <title>Genome analysis of Parmales, a sister group of diatoms, reveals the evolutionary specialization of diatoms from phago-mixotrophs to photoautotrophs.</title>
        <authorList>
            <person name="Ban H."/>
            <person name="Sato S."/>
            <person name="Yoshikawa S."/>
            <person name="Kazumasa Y."/>
            <person name="Nakamura Y."/>
            <person name="Ichinomiya M."/>
            <person name="Saitoh K."/>
            <person name="Sato N."/>
            <person name="Blanc-Mathieu R."/>
            <person name="Endo H."/>
            <person name="Kuwata A."/>
            <person name="Ogata H."/>
        </authorList>
    </citation>
    <scope>NUCLEOTIDE SEQUENCE</scope>
</reference>
<feature type="region of interest" description="Disordered" evidence="1">
    <location>
        <begin position="114"/>
        <end position="136"/>
    </location>
</feature>
<evidence type="ECO:0000313" key="2">
    <source>
        <dbReference type="EMBL" id="GMH59857.1"/>
    </source>
</evidence>
<dbReference type="EMBL" id="BRXZ01005078">
    <property type="protein sequence ID" value="GMH59857.1"/>
    <property type="molecule type" value="Genomic_DNA"/>
</dbReference>
<proteinExistence type="predicted"/>
<gene>
    <name evidence="2" type="ORF">TrRE_jg11217</name>
</gene>
<evidence type="ECO:0000256" key="1">
    <source>
        <dbReference type="SAM" id="MobiDB-lite"/>
    </source>
</evidence>
<sequence length="136" mass="14613">MVAGWFDELVAPPPAEASGGSGGSASAWGIQGEDVAHWLKMSRNRDLIPWRKRIDVRKDQIEKDIHNLLRRFRREKVLESDEAKARWWLMNISKEYLVILGKHHVLNGGGNGGGSGGGSGGGGAVGASTNVAVGDR</sequence>
<keyword evidence="3" id="KW-1185">Reference proteome</keyword>
<protein>
    <submittedName>
        <fullName evidence="2">Uncharacterized protein</fullName>
    </submittedName>
</protein>
<feature type="compositionally biased region" description="Low complexity" evidence="1">
    <location>
        <begin position="126"/>
        <end position="136"/>
    </location>
</feature>
<organism evidence="2 3">
    <name type="scientific">Triparma retinervis</name>
    <dbReference type="NCBI Taxonomy" id="2557542"/>
    <lineage>
        <taxon>Eukaryota</taxon>
        <taxon>Sar</taxon>
        <taxon>Stramenopiles</taxon>
        <taxon>Ochrophyta</taxon>
        <taxon>Bolidophyceae</taxon>
        <taxon>Parmales</taxon>
        <taxon>Triparmaceae</taxon>
        <taxon>Triparma</taxon>
    </lineage>
</organism>
<accession>A0A9W6ZYW1</accession>
<evidence type="ECO:0000313" key="3">
    <source>
        <dbReference type="Proteomes" id="UP001165082"/>
    </source>
</evidence>
<name>A0A9W6ZYW1_9STRA</name>
<dbReference type="AlphaFoldDB" id="A0A9W6ZYW1"/>